<dbReference type="FunFam" id="3.40.50.300:FF:000102">
    <property type="entry name" value="RNA helicase, activating signal cointegrator 1"/>
    <property type="match status" value="1"/>
</dbReference>
<keyword evidence="12" id="KW-1185">Reference proteome</keyword>
<dbReference type="PANTHER" id="PTHR47961">
    <property type="entry name" value="DNA POLYMERASE THETA, PUTATIVE (AFU_ORTHOLOGUE AFUA_1G05260)-RELATED"/>
    <property type="match status" value="1"/>
</dbReference>
<dbReference type="InterPro" id="IPR014001">
    <property type="entry name" value="Helicase_ATP-bd"/>
</dbReference>
<sequence>MMKYMYQALTPKPLAPGEELVKISSMPNRAQPAFKGMAELNRIQSKVYETALFSAHNILLCAPTGAGKADVAMLTILQQIALNRNDNESSDNKNCKIVYVAPMQEMVAEVVGYLSNRLQDYDVEVKELSGDKTLTSQQIKETQIIVATPEKWDMITRKSGDRTYPQQVKLVIIDEIHLLHDDRGPFLESIVARIVRQIVTTKGHIRLVGLSATFPNYEDVALFLQVDLNKGLFYFDNSYRPVPLVQWHKVISVAGKHQVLNFVHSGTETAKTAHALRDGALANDTLGKFLKEDSVSREILQSHTELVESNDLKELLPYGFAIYHAEMVTADRRIVEDLFSDGQIQVLVSTATLAWGVNLPTHTVIIKGTQRYNPEKGAWTELSHVDVMQMLGHAGRPQHDSYGEGVIITGNSDLPYYLSVMNQQLPIESHFVSKLADRLNAEIVLGSVQNAKEACIWLGYTYMFIRMLRNPTLYGLAADVLAVDNLLAKRRADLVHSAATLLEKNDLIKYDRTSGHFQVTDLGRIAALTV</sequence>
<dbReference type="STRING" id="49390.A0A068V6M3"/>
<dbReference type="GO" id="GO:0003676">
    <property type="term" value="F:nucleic acid binding"/>
    <property type="evidence" value="ECO:0007669"/>
    <property type="project" value="InterPro"/>
</dbReference>
<evidence type="ECO:0000256" key="4">
    <source>
        <dbReference type="ARBA" id="ARBA00022741"/>
    </source>
</evidence>
<keyword evidence="5" id="KW-0378">Hydrolase</keyword>
<dbReference type="Pfam" id="PF23445">
    <property type="entry name" value="WHD_SNRNP200"/>
    <property type="match status" value="1"/>
</dbReference>
<evidence type="ECO:0000256" key="2">
    <source>
        <dbReference type="ARBA" id="ARBA00012552"/>
    </source>
</evidence>
<protein>
    <recommendedName>
        <fullName evidence="2">RNA helicase</fullName>
        <ecNumber evidence="2">3.6.4.13</ecNumber>
    </recommendedName>
</protein>
<dbReference type="InterPro" id="IPR027417">
    <property type="entry name" value="P-loop_NTPase"/>
</dbReference>
<dbReference type="OrthoDB" id="1688122at2759"/>
<dbReference type="CDD" id="cd18795">
    <property type="entry name" value="SF2_C_Ski2"/>
    <property type="match status" value="1"/>
</dbReference>
<dbReference type="PROSITE" id="PS51194">
    <property type="entry name" value="HELICASE_CTER"/>
    <property type="match status" value="1"/>
</dbReference>
<feature type="domain" description="Helicase ATP-binding" evidence="9">
    <location>
        <begin position="49"/>
        <end position="232"/>
    </location>
</feature>
<accession>A0A068V6M3</accession>
<dbReference type="SUPFAM" id="SSF46785">
    <property type="entry name" value="Winged helix' DNA-binding domain"/>
    <property type="match status" value="1"/>
</dbReference>
<keyword evidence="3" id="KW-0508">mRNA splicing</keyword>
<keyword evidence="7" id="KW-0067">ATP-binding</keyword>
<dbReference type="Pfam" id="PF00270">
    <property type="entry name" value="DEAD"/>
    <property type="match status" value="1"/>
</dbReference>
<dbReference type="PANTHER" id="PTHR47961:SF4">
    <property type="entry name" value="ACTIVATING SIGNAL COINTEGRATOR 1 COMPLEX SUBUNIT 3"/>
    <property type="match status" value="1"/>
</dbReference>
<evidence type="ECO:0000313" key="12">
    <source>
        <dbReference type="Proteomes" id="UP000295252"/>
    </source>
</evidence>
<keyword evidence="4" id="KW-0547">Nucleotide-binding</keyword>
<evidence type="ECO:0000256" key="8">
    <source>
        <dbReference type="ARBA" id="ARBA00047984"/>
    </source>
</evidence>
<dbReference type="AlphaFoldDB" id="A0A068V6M3"/>
<dbReference type="InterPro" id="IPR050474">
    <property type="entry name" value="Hel308_SKI2-like"/>
</dbReference>
<dbReference type="InterPro" id="IPR057842">
    <property type="entry name" value="WH_MER3"/>
</dbReference>
<dbReference type="GO" id="GO:0005524">
    <property type="term" value="F:ATP binding"/>
    <property type="evidence" value="ECO:0007669"/>
    <property type="project" value="UniProtKB-KW"/>
</dbReference>
<dbReference type="Pfam" id="PF00271">
    <property type="entry name" value="Helicase_C"/>
    <property type="match status" value="1"/>
</dbReference>
<evidence type="ECO:0000259" key="10">
    <source>
        <dbReference type="PROSITE" id="PS51194"/>
    </source>
</evidence>
<name>A0A068V6M3_COFCA</name>
<dbReference type="PROSITE" id="PS51192">
    <property type="entry name" value="HELICASE_ATP_BIND_1"/>
    <property type="match status" value="1"/>
</dbReference>
<keyword evidence="6" id="KW-0347">Helicase</keyword>
<evidence type="ECO:0000313" key="11">
    <source>
        <dbReference type="EMBL" id="CDP15558.1"/>
    </source>
</evidence>
<feature type="domain" description="Helicase C-terminal" evidence="10">
    <location>
        <begin position="243"/>
        <end position="439"/>
    </location>
</feature>
<dbReference type="Gene3D" id="1.10.10.10">
    <property type="entry name" value="Winged helix-like DNA-binding domain superfamily/Winged helix DNA-binding domain"/>
    <property type="match status" value="1"/>
</dbReference>
<proteinExistence type="inferred from homology"/>
<keyword evidence="3" id="KW-0747">Spliceosome</keyword>
<organism evidence="11 12">
    <name type="scientific">Coffea canephora</name>
    <name type="common">Robusta coffee</name>
    <dbReference type="NCBI Taxonomy" id="49390"/>
    <lineage>
        <taxon>Eukaryota</taxon>
        <taxon>Viridiplantae</taxon>
        <taxon>Streptophyta</taxon>
        <taxon>Embryophyta</taxon>
        <taxon>Tracheophyta</taxon>
        <taxon>Spermatophyta</taxon>
        <taxon>Magnoliopsida</taxon>
        <taxon>eudicotyledons</taxon>
        <taxon>Gunneridae</taxon>
        <taxon>Pentapetalae</taxon>
        <taxon>asterids</taxon>
        <taxon>lamiids</taxon>
        <taxon>Gentianales</taxon>
        <taxon>Rubiaceae</taxon>
        <taxon>Ixoroideae</taxon>
        <taxon>Gardenieae complex</taxon>
        <taxon>Bertiereae - Coffeeae clade</taxon>
        <taxon>Coffeeae</taxon>
        <taxon>Coffea</taxon>
    </lineage>
</organism>
<dbReference type="PhylomeDB" id="A0A068V6M3"/>
<evidence type="ECO:0000256" key="3">
    <source>
        <dbReference type="ARBA" id="ARBA00022728"/>
    </source>
</evidence>
<evidence type="ECO:0000256" key="7">
    <source>
        <dbReference type="ARBA" id="ARBA00022840"/>
    </source>
</evidence>
<dbReference type="SMART" id="SM00490">
    <property type="entry name" value="HELICc"/>
    <property type="match status" value="1"/>
</dbReference>
<dbReference type="EMBL" id="HG739185">
    <property type="protein sequence ID" value="CDP15558.1"/>
    <property type="molecule type" value="Genomic_DNA"/>
</dbReference>
<dbReference type="Gene3D" id="3.40.50.300">
    <property type="entry name" value="P-loop containing nucleotide triphosphate hydrolases"/>
    <property type="match status" value="2"/>
</dbReference>
<dbReference type="OMA" id="WKDHRSL"/>
<dbReference type="FunFam" id="1.10.10.10:FF:000024">
    <property type="entry name" value="U5 small nuclear ribonucleoprotein helicase"/>
    <property type="match status" value="1"/>
</dbReference>
<comment type="similarity">
    <text evidence="1">Belongs to the disease resistance NB-LRR family.</text>
</comment>
<evidence type="ECO:0000256" key="6">
    <source>
        <dbReference type="ARBA" id="ARBA00022806"/>
    </source>
</evidence>
<dbReference type="GO" id="GO:0016787">
    <property type="term" value="F:hydrolase activity"/>
    <property type="evidence" value="ECO:0007669"/>
    <property type="project" value="UniProtKB-KW"/>
</dbReference>
<evidence type="ECO:0000256" key="5">
    <source>
        <dbReference type="ARBA" id="ARBA00022801"/>
    </source>
</evidence>
<gene>
    <name evidence="11" type="ORF">GSCOC_T00015445001</name>
</gene>
<dbReference type="Gramene" id="CDP15558">
    <property type="protein sequence ID" value="CDP15558"/>
    <property type="gene ID" value="GSCOC_T00015445001"/>
</dbReference>
<dbReference type="SUPFAM" id="SSF52540">
    <property type="entry name" value="P-loop containing nucleoside triphosphate hydrolases"/>
    <property type="match status" value="1"/>
</dbReference>
<dbReference type="EC" id="3.6.4.13" evidence="2"/>
<dbReference type="InterPro" id="IPR036390">
    <property type="entry name" value="WH_DNA-bd_sf"/>
</dbReference>
<evidence type="ECO:0000259" key="9">
    <source>
        <dbReference type="PROSITE" id="PS51192"/>
    </source>
</evidence>
<dbReference type="GO" id="GO:0005681">
    <property type="term" value="C:spliceosomal complex"/>
    <property type="evidence" value="ECO:0007669"/>
    <property type="project" value="UniProtKB-KW"/>
</dbReference>
<dbReference type="InterPro" id="IPR001650">
    <property type="entry name" value="Helicase_C-like"/>
</dbReference>
<dbReference type="Proteomes" id="UP000295252">
    <property type="component" value="Chromosome I"/>
</dbReference>
<dbReference type="InterPro" id="IPR011545">
    <property type="entry name" value="DEAD/DEAH_box_helicase_dom"/>
</dbReference>
<comment type="catalytic activity">
    <reaction evidence="8">
        <text>ATP + H2O = ADP + phosphate + H(+)</text>
        <dbReference type="Rhea" id="RHEA:13065"/>
        <dbReference type="ChEBI" id="CHEBI:15377"/>
        <dbReference type="ChEBI" id="CHEBI:15378"/>
        <dbReference type="ChEBI" id="CHEBI:30616"/>
        <dbReference type="ChEBI" id="CHEBI:43474"/>
        <dbReference type="ChEBI" id="CHEBI:456216"/>
        <dbReference type="EC" id="3.6.4.13"/>
    </reaction>
</comment>
<dbReference type="InParanoid" id="A0A068V6M3"/>
<reference evidence="12" key="1">
    <citation type="journal article" date="2014" name="Science">
        <title>The coffee genome provides insight into the convergent evolution of caffeine biosynthesis.</title>
        <authorList>
            <person name="Denoeud F."/>
            <person name="Carretero-Paulet L."/>
            <person name="Dereeper A."/>
            <person name="Droc G."/>
            <person name="Guyot R."/>
            <person name="Pietrella M."/>
            <person name="Zheng C."/>
            <person name="Alberti A."/>
            <person name="Anthony F."/>
            <person name="Aprea G."/>
            <person name="Aury J.M."/>
            <person name="Bento P."/>
            <person name="Bernard M."/>
            <person name="Bocs S."/>
            <person name="Campa C."/>
            <person name="Cenci A."/>
            <person name="Combes M.C."/>
            <person name="Crouzillat D."/>
            <person name="Da Silva C."/>
            <person name="Daddiego L."/>
            <person name="De Bellis F."/>
            <person name="Dussert S."/>
            <person name="Garsmeur O."/>
            <person name="Gayraud T."/>
            <person name="Guignon V."/>
            <person name="Jahn K."/>
            <person name="Jamilloux V."/>
            <person name="Joet T."/>
            <person name="Labadie K."/>
            <person name="Lan T."/>
            <person name="Leclercq J."/>
            <person name="Lepelley M."/>
            <person name="Leroy T."/>
            <person name="Li L.T."/>
            <person name="Librado P."/>
            <person name="Lopez L."/>
            <person name="Munoz A."/>
            <person name="Noel B."/>
            <person name="Pallavicini A."/>
            <person name="Perrotta G."/>
            <person name="Poncet V."/>
            <person name="Pot D."/>
            <person name="Priyono X."/>
            <person name="Rigoreau M."/>
            <person name="Rouard M."/>
            <person name="Rozas J."/>
            <person name="Tranchant-Dubreuil C."/>
            <person name="VanBuren R."/>
            <person name="Zhang Q."/>
            <person name="Andrade A.C."/>
            <person name="Argout X."/>
            <person name="Bertrand B."/>
            <person name="de Kochko A."/>
            <person name="Graziosi G."/>
            <person name="Henry R.J."/>
            <person name="Jayarama X."/>
            <person name="Ming R."/>
            <person name="Nagai C."/>
            <person name="Rounsley S."/>
            <person name="Sankoff D."/>
            <person name="Giuliano G."/>
            <person name="Albert V.A."/>
            <person name="Wincker P."/>
            <person name="Lashermes P."/>
        </authorList>
    </citation>
    <scope>NUCLEOTIDE SEQUENCE [LARGE SCALE GENOMIC DNA]</scope>
    <source>
        <strain evidence="12">cv. DH200-94</strain>
    </source>
</reference>
<evidence type="ECO:0000256" key="1">
    <source>
        <dbReference type="ARBA" id="ARBA00008894"/>
    </source>
</evidence>
<keyword evidence="3" id="KW-0507">mRNA processing</keyword>
<dbReference type="SMART" id="SM00487">
    <property type="entry name" value="DEXDc"/>
    <property type="match status" value="1"/>
</dbReference>
<dbReference type="InterPro" id="IPR036388">
    <property type="entry name" value="WH-like_DNA-bd_sf"/>
</dbReference>
<dbReference type="GO" id="GO:0003724">
    <property type="term" value="F:RNA helicase activity"/>
    <property type="evidence" value="ECO:0007669"/>
    <property type="project" value="UniProtKB-EC"/>
</dbReference>